<keyword evidence="6" id="KW-1185">Reference proteome</keyword>
<dbReference type="InterPro" id="IPR009057">
    <property type="entry name" value="Homeodomain-like_sf"/>
</dbReference>
<evidence type="ECO:0000313" key="5">
    <source>
        <dbReference type="EMBL" id="WUQ81915.1"/>
    </source>
</evidence>
<dbReference type="Pfam" id="PF12852">
    <property type="entry name" value="Cupin_6"/>
    <property type="match status" value="1"/>
</dbReference>
<dbReference type="SUPFAM" id="SSF46689">
    <property type="entry name" value="Homeodomain-like"/>
    <property type="match status" value="2"/>
</dbReference>
<dbReference type="Proteomes" id="UP001432222">
    <property type="component" value="Chromosome"/>
</dbReference>
<reference evidence="5" key="1">
    <citation type="submission" date="2022-10" db="EMBL/GenBank/DDBJ databases">
        <title>The complete genomes of actinobacterial strains from the NBC collection.</title>
        <authorList>
            <person name="Joergensen T.S."/>
            <person name="Alvarez Arevalo M."/>
            <person name="Sterndorff E.B."/>
            <person name="Faurdal D."/>
            <person name="Vuksanovic O."/>
            <person name="Mourched A.-S."/>
            <person name="Charusanti P."/>
            <person name="Shaw S."/>
            <person name="Blin K."/>
            <person name="Weber T."/>
        </authorList>
    </citation>
    <scope>NUCLEOTIDE SEQUENCE</scope>
    <source>
        <strain evidence="5">NBC_00222</strain>
    </source>
</reference>
<sequence>MDTLTGLLDGPKARGAFVLRSVLSTPWALRIEDRAPLSLITMLDGAAWILPDGAEPVLVRPGDLALLRGPEAYTVADHPRSEPDILIGPGQICSRDGASVATSMALGVRTWGETRPDDERPSVMLSGTYLAEHEIGRRLLGHLPTLLVRPAGVDTTVDTLVRLLATEVTRAEPGQEVVLDRLLDLLVVGVLRSWLAAPDGEAPGWLRAQADEVVGPALRLLHDDPARPWTVAALATEVGVSRAGLARRFTALVGEPPMAYLANWRLAVAADLLRDPGLTVAAVARRVGYGDAFALSTAFKRVRGLTPQEHRRLAASAEAGAVPVGVTGEAADGAAGDVPAEPSSSAASAGVPTTVVLAAG</sequence>
<evidence type="ECO:0000256" key="3">
    <source>
        <dbReference type="ARBA" id="ARBA00023163"/>
    </source>
</evidence>
<evidence type="ECO:0000313" key="6">
    <source>
        <dbReference type="Proteomes" id="UP001432222"/>
    </source>
</evidence>
<dbReference type="PANTHER" id="PTHR46796">
    <property type="entry name" value="HTH-TYPE TRANSCRIPTIONAL ACTIVATOR RHAS-RELATED"/>
    <property type="match status" value="1"/>
</dbReference>
<dbReference type="PROSITE" id="PS01124">
    <property type="entry name" value="HTH_ARAC_FAMILY_2"/>
    <property type="match status" value="1"/>
</dbReference>
<keyword evidence="2" id="KW-0238">DNA-binding</keyword>
<name>A0ABZ1TU62_9ACTN</name>
<dbReference type="Gene3D" id="1.10.10.60">
    <property type="entry name" value="Homeodomain-like"/>
    <property type="match status" value="2"/>
</dbReference>
<keyword evidence="1" id="KW-0805">Transcription regulation</keyword>
<evidence type="ECO:0000256" key="2">
    <source>
        <dbReference type="ARBA" id="ARBA00023125"/>
    </source>
</evidence>
<evidence type="ECO:0000256" key="1">
    <source>
        <dbReference type="ARBA" id="ARBA00023015"/>
    </source>
</evidence>
<dbReference type="EMBL" id="CP108110">
    <property type="protein sequence ID" value="WUQ81915.1"/>
    <property type="molecule type" value="Genomic_DNA"/>
</dbReference>
<dbReference type="SMART" id="SM00342">
    <property type="entry name" value="HTH_ARAC"/>
    <property type="match status" value="1"/>
</dbReference>
<accession>A0ABZ1TU62</accession>
<dbReference type="RefSeq" id="WP_328952989.1">
    <property type="nucleotide sequence ID" value="NZ_CP108110.1"/>
</dbReference>
<dbReference type="PROSITE" id="PS00041">
    <property type="entry name" value="HTH_ARAC_FAMILY_1"/>
    <property type="match status" value="1"/>
</dbReference>
<dbReference type="InterPro" id="IPR018062">
    <property type="entry name" value="HTH_AraC-typ_CS"/>
</dbReference>
<proteinExistence type="predicted"/>
<dbReference type="InterPro" id="IPR032783">
    <property type="entry name" value="AraC_lig"/>
</dbReference>
<protein>
    <submittedName>
        <fullName evidence="5">AraC family transcriptional regulator</fullName>
    </submittedName>
</protein>
<dbReference type="Pfam" id="PF12833">
    <property type="entry name" value="HTH_18"/>
    <property type="match status" value="1"/>
</dbReference>
<dbReference type="InterPro" id="IPR018060">
    <property type="entry name" value="HTH_AraC"/>
</dbReference>
<feature type="domain" description="HTH araC/xylS-type" evidence="4">
    <location>
        <begin position="215"/>
        <end position="313"/>
    </location>
</feature>
<dbReference type="PANTHER" id="PTHR46796:SF13">
    <property type="entry name" value="HTH-TYPE TRANSCRIPTIONAL ACTIVATOR RHAS"/>
    <property type="match status" value="1"/>
</dbReference>
<dbReference type="InterPro" id="IPR050204">
    <property type="entry name" value="AraC_XylS_family_regulators"/>
</dbReference>
<organism evidence="5 6">
    <name type="scientific">Kitasatospora purpeofusca</name>
    <dbReference type="NCBI Taxonomy" id="67352"/>
    <lineage>
        <taxon>Bacteria</taxon>
        <taxon>Bacillati</taxon>
        <taxon>Actinomycetota</taxon>
        <taxon>Actinomycetes</taxon>
        <taxon>Kitasatosporales</taxon>
        <taxon>Streptomycetaceae</taxon>
        <taxon>Kitasatospora</taxon>
    </lineage>
</organism>
<gene>
    <name evidence="5" type="ORF">OHA16_02355</name>
</gene>
<evidence type="ECO:0000259" key="4">
    <source>
        <dbReference type="PROSITE" id="PS01124"/>
    </source>
</evidence>
<keyword evidence="3" id="KW-0804">Transcription</keyword>